<gene>
    <name evidence="1" type="ORF">GCM10011579_098570</name>
</gene>
<reference evidence="1 2" key="1">
    <citation type="journal article" date="2014" name="Int. J. Syst. Evol. Microbiol.">
        <title>Complete genome sequence of Corynebacterium casei LMG S-19264T (=DSM 44701T), isolated from a smear-ripened cheese.</title>
        <authorList>
            <consortium name="US DOE Joint Genome Institute (JGI-PGF)"/>
            <person name="Walter F."/>
            <person name="Albersmeier A."/>
            <person name="Kalinowski J."/>
            <person name="Ruckert C."/>
        </authorList>
    </citation>
    <scope>NUCLEOTIDE SEQUENCE [LARGE SCALE GENOMIC DNA]</scope>
    <source>
        <strain evidence="1 2">CGMCC 4.7111</strain>
    </source>
</reference>
<dbReference type="Proteomes" id="UP000600365">
    <property type="component" value="Unassembled WGS sequence"/>
</dbReference>
<keyword evidence="2" id="KW-1185">Reference proteome</keyword>
<protein>
    <submittedName>
        <fullName evidence="1">Uncharacterized protein</fullName>
    </submittedName>
</protein>
<evidence type="ECO:0000313" key="2">
    <source>
        <dbReference type="Proteomes" id="UP000600365"/>
    </source>
</evidence>
<evidence type="ECO:0000313" key="1">
    <source>
        <dbReference type="EMBL" id="GGN96764.1"/>
    </source>
</evidence>
<dbReference type="AlphaFoldDB" id="A0A917YHJ6"/>
<organism evidence="1 2">
    <name type="scientific">Streptomyces albiflavescens</name>
    <dbReference type="NCBI Taxonomy" id="1623582"/>
    <lineage>
        <taxon>Bacteria</taxon>
        <taxon>Bacillati</taxon>
        <taxon>Actinomycetota</taxon>
        <taxon>Actinomycetes</taxon>
        <taxon>Kitasatosporales</taxon>
        <taxon>Streptomycetaceae</taxon>
        <taxon>Streptomyces</taxon>
    </lineage>
</organism>
<proteinExistence type="predicted"/>
<accession>A0A917YHJ6</accession>
<dbReference type="EMBL" id="BMMM01000037">
    <property type="protein sequence ID" value="GGN96764.1"/>
    <property type="molecule type" value="Genomic_DNA"/>
</dbReference>
<comment type="caution">
    <text evidence="1">The sequence shown here is derived from an EMBL/GenBank/DDBJ whole genome shotgun (WGS) entry which is preliminary data.</text>
</comment>
<sequence length="66" mass="6697">MLERQVLVEYTADLGCELLVAVLHRTGEGVGLPAVLFGVGEDLGGGQCDVAAAIGAKRLSALNGMA</sequence>
<name>A0A917YHJ6_9ACTN</name>